<name>A0A3R9SNA4_9GAMM</name>
<evidence type="ECO:0000313" key="2">
    <source>
        <dbReference type="Proteomes" id="UP000276905"/>
    </source>
</evidence>
<organism evidence="1 2">
    <name type="scientific">Acinetobacter lactucae</name>
    <dbReference type="NCBI Taxonomy" id="1785128"/>
    <lineage>
        <taxon>Bacteria</taxon>
        <taxon>Pseudomonadati</taxon>
        <taxon>Pseudomonadota</taxon>
        <taxon>Gammaproteobacteria</taxon>
        <taxon>Moraxellales</taxon>
        <taxon>Moraxellaceae</taxon>
        <taxon>Acinetobacter</taxon>
        <taxon>Acinetobacter calcoaceticus/baumannii complex</taxon>
    </lineage>
</organism>
<comment type="caution">
    <text evidence="1">The sequence shown here is derived from an EMBL/GenBank/DDBJ whole genome shotgun (WGS) entry which is preliminary data.</text>
</comment>
<evidence type="ECO:0000313" key="1">
    <source>
        <dbReference type="EMBL" id="RSO58797.1"/>
    </source>
</evidence>
<dbReference type="AlphaFoldDB" id="A0A3R9SNA4"/>
<proteinExistence type="predicted"/>
<dbReference type="EMBL" id="RFES01000003">
    <property type="protein sequence ID" value="RSO58797.1"/>
    <property type="molecule type" value="Genomic_DNA"/>
</dbReference>
<sequence>MNPLNKYGQAMASQNVRMMLQESVPRLPLAIDSPTPSIGDFYTYCDHFAKCNTTRLIKFDHYHGYYPKVNLTKLGKNIHESVMFALYSPVAHLHTQGLILLSPLSSLVLNKIQEHALPQINIYDPPNEPRFNNFIADIHYTAMQGNIRKQEKNWVTRQKVATSNFNLWLKSVFEQSRGFYIETYDIKEPDEMHPKSPKDSLLFEAHIKSIVKEHKYRPEVISIISKWTIMPSSQLILKIFVLIECNDSDHLLSEPNEVSGKLHTTPENQGFVIIERVLLPEQLQPNFFHRNAPNFGNHMQRLESYLLHTDYYLRIGDMKPTMGILYTRNNDKLPGMRKEYKND</sequence>
<gene>
    <name evidence="1" type="ORF">EA756_06310</name>
</gene>
<reference evidence="1 2" key="1">
    <citation type="submission" date="2018-10" db="EMBL/GenBank/DDBJ databases">
        <title>GWAS and RNA-Seq identify cryptic mechanisms of antimicrobial resistance in Acinetobacter baumannii.</title>
        <authorList>
            <person name="Sahl J.W."/>
        </authorList>
    </citation>
    <scope>NUCLEOTIDE SEQUENCE [LARGE SCALE GENOMIC DNA]</scope>
    <source>
        <strain evidence="1 2">TG41018</strain>
    </source>
</reference>
<accession>A0A3R9SNA4</accession>
<protein>
    <submittedName>
        <fullName evidence="1">Uncharacterized protein</fullName>
    </submittedName>
</protein>
<dbReference type="Proteomes" id="UP000276905">
    <property type="component" value="Unassembled WGS sequence"/>
</dbReference>